<accession>A0A7Y0PMH5</accession>
<dbReference type="Gene3D" id="2.60.120.10">
    <property type="entry name" value="Jelly Rolls"/>
    <property type="match status" value="1"/>
</dbReference>
<dbReference type="InterPro" id="IPR011051">
    <property type="entry name" value="RmlC_Cupin_sf"/>
</dbReference>
<proteinExistence type="predicted"/>
<evidence type="ECO:0000313" key="3">
    <source>
        <dbReference type="Proteomes" id="UP000588491"/>
    </source>
</evidence>
<reference evidence="2 3" key="1">
    <citation type="submission" date="2020-04" db="EMBL/GenBank/DDBJ databases">
        <title>Bacillus sp. UniB3 isolated from commercial digestive syrup.</title>
        <authorList>
            <person name="Thorat V."/>
            <person name="Kirdat K."/>
            <person name="Tiwarekar B."/>
            <person name="Yadav A."/>
        </authorList>
    </citation>
    <scope>NUCLEOTIDE SEQUENCE [LARGE SCALE GENOMIC DNA]</scope>
    <source>
        <strain evidence="2 3">UniB3</strain>
    </source>
</reference>
<name>A0A7Y0PMH5_9BACI</name>
<dbReference type="EMBL" id="JABBPK010000001">
    <property type="protein sequence ID" value="NMO78077.1"/>
    <property type="molecule type" value="Genomic_DNA"/>
</dbReference>
<dbReference type="InterPro" id="IPR013096">
    <property type="entry name" value="Cupin_2"/>
</dbReference>
<dbReference type="Proteomes" id="UP000588491">
    <property type="component" value="Unassembled WGS sequence"/>
</dbReference>
<sequence length="111" mass="12228">MKVISIGKGNTILKYESVASSYCKIMKTEEATNIGIISIEPNGILGYHQAPVPQLFYVVEGEGWIRDGSEEKIPIKKGYAVFWEQGEWHEAGSNTGLTAVVIQAVNLKNPF</sequence>
<dbReference type="Pfam" id="PF07883">
    <property type="entry name" value="Cupin_2"/>
    <property type="match status" value="1"/>
</dbReference>
<comment type="caution">
    <text evidence="2">The sequence shown here is derived from an EMBL/GenBank/DDBJ whole genome shotgun (WGS) entry which is preliminary data.</text>
</comment>
<dbReference type="AlphaFoldDB" id="A0A7Y0PMH5"/>
<dbReference type="RefSeq" id="WP_169189684.1">
    <property type="nucleotide sequence ID" value="NZ_JABBPK010000001.1"/>
</dbReference>
<evidence type="ECO:0000313" key="2">
    <source>
        <dbReference type="EMBL" id="NMO78077.1"/>
    </source>
</evidence>
<protein>
    <submittedName>
        <fullName evidence="2">Cupin domain-containing protein</fullName>
    </submittedName>
</protein>
<dbReference type="SUPFAM" id="SSF51182">
    <property type="entry name" value="RmlC-like cupins"/>
    <property type="match status" value="1"/>
</dbReference>
<organism evidence="2 3">
    <name type="scientific">Niallia alba</name>
    <dbReference type="NCBI Taxonomy" id="2729105"/>
    <lineage>
        <taxon>Bacteria</taxon>
        <taxon>Bacillati</taxon>
        <taxon>Bacillota</taxon>
        <taxon>Bacilli</taxon>
        <taxon>Bacillales</taxon>
        <taxon>Bacillaceae</taxon>
        <taxon>Niallia</taxon>
    </lineage>
</organism>
<dbReference type="InterPro" id="IPR014710">
    <property type="entry name" value="RmlC-like_jellyroll"/>
</dbReference>
<keyword evidence="3" id="KW-1185">Reference proteome</keyword>
<gene>
    <name evidence="2" type="ORF">HHU08_13910</name>
</gene>
<evidence type="ECO:0000259" key="1">
    <source>
        <dbReference type="Pfam" id="PF07883"/>
    </source>
</evidence>
<feature type="domain" description="Cupin type-2" evidence="1">
    <location>
        <begin position="36"/>
        <end position="101"/>
    </location>
</feature>